<proteinExistence type="predicted"/>
<protein>
    <submittedName>
        <fullName evidence="3">Transglutaminase</fullName>
    </submittedName>
</protein>
<keyword evidence="4" id="KW-1185">Reference proteome</keyword>
<keyword evidence="1" id="KW-0732">Signal</keyword>
<name>A0A2S1LC22_9FLAO</name>
<feature type="chain" id="PRO_5015776105" evidence="1">
    <location>
        <begin position="20"/>
        <end position="672"/>
    </location>
</feature>
<dbReference type="Proteomes" id="UP000244527">
    <property type="component" value="Chromosome"/>
</dbReference>
<dbReference type="Gene3D" id="3.10.620.30">
    <property type="match status" value="1"/>
</dbReference>
<feature type="signal peptide" evidence="1">
    <location>
        <begin position="1"/>
        <end position="19"/>
    </location>
</feature>
<evidence type="ECO:0000256" key="1">
    <source>
        <dbReference type="SAM" id="SignalP"/>
    </source>
</evidence>
<evidence type="ECO:0000259" key="2">
    <source>
        <dbReference type="Pfam" id="PF12969"/>
    </source>
</evidence>
<dbReference type="Gene3D" id="2.60.40.3140">
    <property type="match status" value="1"/>
</dbReference>
<feature type="domain" description="DUF3857" evidence="2">
    <location>
        <begin position="68"/>
        <end position="196"/>
    </location>
</feature>
<dbReference type="InterPro" id="IPR024618">
    <property type="entry name" value="DUF3857"/>
</dbReference>
<gene>
    <name evidence="3" type="ORF">FFWV33_06955</name>
</gene>
<reference evidence="3 4" key="1">
    <citation type="submission" date="2017-04" db="EMBL/GenBank/DDBJ databases">
        <title>Compelte genome sequence of WV33.</title>
        <authorList>
            <person name="Lee P.C."/>
        </authorList>
    </citation>
    <scope>NUCLEOTIDE SEQUENCE [LARGE SCALE GENOMIC DNA]</scope>
    <source>
        <strain evidence="3 4">WV33</strain>
    </source>
</reference>
<dbReference type="KEGG" id="ffa:FFWV33_06955"/>
<dbReference type="RefSeq" id="WP_108740242.1">
    <property type="nucleotide sequence ID" value="NZ_CP020918.1"/>
</dbReference>
<evidence type="ECO:0000313" key="4">
    <source>
        <dbReference type="Proteomes" id="UP000244527"/>
    </source>
</evidence>
<dbReference type="AlphaFoldDB" id="A0A2S1LC22"/>
<dbReference type="OrthoDB" id="98874at2"/>
<dbReference type="EMBL" id="CP020918">
    <property type="protein sequence ID" value="AWG21292.1"/>
    <property type="molecule type" value="Genomic_DNA"/>
</dbReference>
<dbReference type="Gene3D" id="2.60.120.1130">
    <property type="match status" value="1"/>
</dbReference>
<sequence>MKIFLALLLFIGGFLQSTAQSFELGKVSVAELQEKVHPKDSSAVAAILFEKGTNNFIYNQGKGFEVVLKVKVRVKIYKKEGYDWATKKVGYYSDRGSSERVSFSNAYTYNLINGKIEKTKLKSEGEFNDEINSFWSQKKITMPNVKEGSVIEYEYAIYSERISSLRDWYFQSSIPVNYSSYTNSVPEYFKYNSNSKGFIFPKVTVSQNNNSIIITSKERGDNGGLAYQSTSTTFSSDKIDFMEKVTEYVSVDVPAMKSEAYVYNLDNYTASLSQELTSTLYPNSVPKYYSTTWEDVVKTIYDYDDFGPELKKTGYFEEDITNILKGKVSDDEKIDAILNHVKTAVKWNDIFGYSCMNGVKKAYKEKTGNIADINLMLTAMLRYAGFTVNPVLVSTRSNGISFFPNRNAFNYVIAAVELNGKTILLDGSDPFSTQNILPFRVLNWGGRMINVDGTSSLVPLLPTGPSTSSMALIYSIDEKGEVQGECLDRKLDYYALKYRNDVKGIKEDTYLEKKENIHKISIKEYTRTINANFKEPVAERYSFSGNQFTEQIGGKMYINPLLFFVQNVNPFKQEVREYPVDFGFPFMDRYSVTIHIPEGYKVEQAPESYSVAMMDNMGKYNFFCNVVSNTIQISITHQVNDAIIPAVHYMMLKEFYQKTINKQNEKIVLSKI</sequence>
<accession>A0A2S1LC22</accession>
<dbReference type="Pfam" id="PF12969">
    <property type="entry name" value="DUF3857"/>
    <property type="match status" value="1"/>
</dbReference>
<organism evidence="3 4">
    <name type="scientific">Flavobacterium faecale</name>
    <dbReference type="NCBI Taxonomy" id="1355330"/>
    <lineage>
        <taxon>Bacteria</taxon>
        <taxon>Pseudomonadati</taxon>
        <taxon>Bacteroidota</taxon>
        <taxon>Flavobacteriia</taxon>
        <taxon>Flavobacteriales</taxon>
        <taxon>Flavobacteriaceae</taxon>
        <taxon>Flavobacterium</taxon>
    </lineage>
</organism>
<evidence type="ECO:0000313" key="3">
    <source>
        <dbReference type="EMBL" id="AWG21292.1"/>
    </source>
</evidence>